<dbReference type="EMBL" id="JPWH01000009">
    <property type="protein sequence ID" value="RCK49837.1"/>
    <property type="molecule type" value="Genomic_DNA"/>
</dbReference>
<dbReference type="PROSITE" id="PS50928">
    <property type="entry name" value="ABC_TM1"/>
    <property type="match status" value="1"/>
</dbReference>
<evidence type="ECO:0000256" key="7">
    <source>
        <dbReference type="ARBA" id="ARBA00022989"/>
    </source>
</evidence>
<feature type="transmembrane region" description="Helical" evidence="9">
    <location>
        <begin position="71"/>
        <end position="100"/>
    </location>
</feature>
<dbReference type="GO" id="GO:0043190">
    <property type="term" value="C:ATP-binding cassette (ABC) transporter complex"/>
    <property type="evidence" value="ECO:0007669"/>
    <property type="project" value="InterPro"/>
</dbReference>
<evidence type="ECO:0000256" key="8">
    <source>
        <dbReference type="ARBA" id="ARBA00023136"/>
    </source>
</evidence>
<keyword evidence="4" id="KW-1003">Cell membrane</keyword>
<dbReference type="PANTHER" id="PTHR30614">
    <property type="entry name" value="MEMBRANE COMPONENT OF AMINO ACID ABC TRANSPORTER"/>
    <property type="match status" value="1"/>
</dbReference>
<feature type="domain" description="ABC transmembrane type-1" evidence="10">
    <location>
        <begin position="79"/>
        <end position="373"/>
    </location>
</feature>
<keyword evidence="3 9" id="KW-0813">Transport</keyword>
<gene>
    <name evidence="11" type="ORF">TH25_12505</name>
</gene>
<dbReference type="InterPro" id="IPR010065">
    <property type="entry name" value="AA_ABC_transptr_permease_3TM"/>
</dbReference>
<dbReference type="InterPro" id="IPR035906">
    <property type="entry name" value="MetI-like_sf"/>
</dbReference>
<feature type="transmembrane region" description="Helical" evidence="9">
    <location>
        <begin position="209"/>
        <end position="228"/>
    </location>
</feature>
<evidence type="ECO:0000256" key="2">
    <source>
        <dbReference type="ARBA" id="ARBA00010072"/>
    </source>
</evidence>
<evidence type="ECO:0000313" key="11">
    <source>
        <dbReference type="EMBL" id="RCK49837.1"/>
    </source>
</evidence>
<reference evidence="11 12" key="1">
    <citation type="submission" date="2014-07" db="EMBL/GenBank/DDBJ databases">
        <title>Draft genome sequence of Thalassospira profundimaris S25-3-2.</title>
        <authorList>
            <person name="Lai Q."/>
            <person name="Shao Z."/>
        </authorList>
    </citation>
    <scope>NUCLEOTIDE SEQUENCE [LARGE SCALE GENOMIC DNA]</scope>
    <source>
        <strain evidence="11 12">S25-3-2</strain>
    </source>
</reference>
<dbReference type="Proteomes" id="UP000252517">
    <property type="component" value="Unassembled WGS sequence"/>
</dbReference>
<comment type="subcellular location">
    <subcellularLocation>
        <location evidence="1">Cell inner membrane</location>
        <topology evidence="1">Multi-pass membrane protein</topology>
    </subcellularLocation>
    <subcellularLocation>
        <location evidence="9">Cell membrane</location>
        <topology evidence="9">Multi-pass membrane protein</topology>
    </subcellularLocation>
</comment>
<proteinExistence type="inferred from homology"/>
<dbReference type="GO" id="GO:0022857">
    <property type="term" value="F:transmembrane transporter activity"/>
    <property type="evidence" value="ECO:0007669"/>
    <property type="project" value="InterPro"/>
</dbReference>
<dbReference type="InterPro" id="IPR043429">
    <property type="entry name" value="ArtM/GltK/GlnP/TcyL/YhdX-like"/>
</dbReference>
<keyword evidence="8 9" id="KW-0472">Membrane</keyword>
<sequence>MLAILKNRHVRDTGFQAGFVGALVILIVALVVTGKANLEAQGLTSGFGFLERSTGWRISFSLIDYTTSSPYWLALVVGLLNSLFLGAVSLSFATLIGVTVGVMRTSGNGMAELVGTTFVEIFRNVPLILQLLFWYSLLLSLPAPREVEPVLGVFAFTGRGIYIPGLNITGLSAFLIVVSLIAGASVNLWLSTAERFKTVSVAVRRKWKICLWLGVAIVVFAITWWGRLPETPFFTIPEHRGLNYRNGIRVSPELFACIIAISIYGAAYIAEIIRSGFNAISPGQGEAGHALGLSRWQIFTRIRLPLAIRIVMPTLINQYVWLFKATTIGIAISFTDFFMVVSTAINQSGQTLELIAILMGGFLVINYSIAWVLNRVNDAIKLKGTQMRI</sequence>
<accession>A0A367X8D3</accession>
<dbReference type="Gene3D" id="1.10.3720.10">
    <property type="entry name" value="MetI-like"/>
    <property type="match status" value="1"/>
</dbReference>
<dbReference type="InterPro" id="IPR000515">
    <property type="entry name" value="MetI-like"/>
</dbReference>
<protein>
    <recommendedName>
        <fullName evidence="10">ABC transmembrane type-1 domain-containing protein</fullName>
    </recommendedName>
</protein>
<evidence type="ECO:0000259" key="10">
    <source>
        <dbReference type="PROSITE" id="PS50928"/>
    </source>
</evidence>
<evidence type="ECO:0000256" key="3">
    <source>
        <dbReference type="ARBA" id="ARBA00022448"/>
    </source>
</evidence>
<dbReference type="RefSeq" id="WP_114088632.1">
    <property type="nucleotide sequence ID" value="NZ_JPWH01000009.1"/>
</dbReference>
<organism evidence="11 12">
    <name type="scientific">Thalassospira profundimaris</name>
    <dbReference type="NCBI Taxonomy" id="502049"/>
    <lineage>
        <taxon>Bacteria</taxon>
        <taxon>Pseudomonadati</taxon>
        <taxon>Pseudomonadota</taxon>
        <taxon>Alphaproteobacteria</taxon>
        <taxon>Rhodospirillales</taxon>
        <taxon>Thalassospiraceae</taxon>
        <taxon>Thalassospira</taxon>
    </lineage>
</organism>
<dbReference type="GO" id="GO:0006865">
    <property type="term" value="P:amino acid transport"/>
    <property type="evidence" value="ECO:0007669"/>
    <property type="project" value="UniProtKB-KW"/>
</dbReference>
<feature type="transmembrane region" description="Helical" evidence="9">
    <location>
        <begin position="319"/>
        <end position="342"/>
    </location>
</feature>
<feature type="transmembrane region" description="Helical" evidence="9">
    <location>
        <begin position="161"/>
        <end position="189"/>
    </location>
</feature>
<evidence type="ECO:0000256" key="5">
    <source>
        <dbReference type="ARBA" id="ARBA00022692"/>
    </source>
</evidence>
<comment type="caution">
    <text evidence="11">The sequence shown here is derived from an EMBL/GenBank/DDBJ whole genome shotgun (WGS) entry which is preliminary data.</text>
</comment>
<dbReference type="CDD" id="cd06261">
    <property type="entry name" value="TM_PBP2"/>
    <property type="match status" value="1"/>
</dbReference>
<feature type="transmembrane region" description="Helical" evidence="9">
    <location>
        <begin position="354"/>
        <end position="373"/>
    </location>
</feature>
<keyword evidence="6" id="KW-0029">Amino-acid transport</keyword>
<feature type="transmembrane region" description="Helical" evidence="9">
    <location>
        <begin position="121"/>
        <end position="141"/>
    </location>
</feature>
<feature type="transmembrane region" description="Helical" evidence="9">
    <location>
        <begin position="12"/>
        <end position="32"/>
    </location>
</feature>
<dbReference type="SUPFAM" id="SSF161098">
    <property type="entry name" value="MetI-like"/>
    <property type="match status" value="1"/>
</dbReference>
<evidence type="ECO:0000256" key="1">
    <source>
        <dbReference type="ARBA" id="ARBA00004429"/>
    </source>
</evidence>
<evidence type="ECO:0000256" key="4">
    <source>
        <dbReference type="ARBA" id="ARBA00022475"/>
    </source>
</evidence>
<comment type="similarity">
    <text evidence="2">Belongs to the binding-protein-dependent transport system permease family. HisMQ subfamily.</text>
</comment>
<evidence type="ECO:0000256" key="9">
    <source>
        <dbReference type="RuleBase" id="RU363032"/>
    </source>
</evidence>
<dbReference type="OrthoDB" id="9808674at2"/>
<name>A0A367X8D3_9PROT</name>
<dbReference type="Pfam" id="PF00528">
    <property type="entry name" value="BPD_transp_1"/>
    <property type="match status" value="1"/>
</dbReference>
<dbReference type="AlphaFoldDB" id="A0A367X8D3"/>
<dbReference type="NCBIfam" id="TIGR01726">
    <property type="entry name" value="HEQRo_perm_3TM"/>
    <property type="match status" value="1"/>
</dbReference>
<evidence type="ECO:0000313" key="12">
    <source>
        <dbReference type="Proteomes" id="UP000252517"/>
    </source>
</evidence>
<evidence type="ECO:0000256" key="6">
    <source>
        <dbReference type="ARBA" id="ARBA00022970"/>
    </source>
</evidence>
<dbReference type="PANTHER" id="PTHR30614:SF37">
    <property type="entry name" value="AMINO-ACID ABC TRANSPORTER PERMEASE PROTEIN YHDX-RELATED"/>
    <property type="match status" value="1"/>
</dbReference>
<keyword evidence="7 9" id="KW-1133">Transmembrane helix</keyword>
<feature type="transmembrane region" description="Helical" evidence="9">
    <location>
        <begin position="248"/>
        <end position="270"/>
    </location>
</feature>
<keyword evidence="5 9" id="KW-0812">Transmembrane</keyword>